<sequence>MTGPVVITRPAAQADALATAVAALGREAVLFPLLEIHPLPDPAALRAALAELERYALVAFVSPNAIDAAFALRPRWPTGMSLAVVGEGSRKALARHGVDDSNATILRPREGARNDSQGLLEVLDKEALRGRDVLLIRGETGRELLADELRAAGAHVFPVPAYRRCAPVLDAEHSERLESLLDASADWLITSSEALRNLVELVRQLRGEIGVVKMQQQHVLLPHERIAETARILGFVNITETRSGDEGLLAALQSSS</sequence>
<proteinExistence type="inferred from homology"/>
<feature type="domain" description="Tetrapyrrole biosynthesis uroporphyrinogen III synthase" evidence="10">
    <location>
        <begin position="15"/>
        <end position="248"/>
    </location>
</feature>
<dbReference type="GO" id="GO:0006782">
    <property type="term" value="P:protoporphyrinogen IX biosynthetic process"/>
    <property type="evidence" value="ECO:0007669"/>
    <property type="project" value="UniProtKB-UniRule"/>
</dbReference>
<keyword evidence="4 9" id="KW-0456">Lyase</keyword>
<dbReference type="AlphaFoldDB" id="A0A4R3HSQ3"/>
<comment type="catalytic activity">
    <reaction evidence="8 9">
        <text>hydroxymethylbilane = uroporphyrinogen III + H2O</text>
        <dbReference type="Rhea" id="RHEA:18965"/>
        <dbReference type="ChEBI" id="CHEBI:15377"/>
        <dbReference type="ChEBI" id="CHEBI:57308"/>
        <dbReference type="ChEBI" id="CHEBI:57845"/>
        <dbReference type="EC" id="4.2.1.75"/>
    </reaction>
</comment>
<dbReference type="InterPro" id="IPR039793">
    <property type="entry name" value="UROS/Hem4"/>
</dbReference>
<dbReference type="EMBL" id="SLZQ01000014">
    <property type="protein sequence ID" value="TCS34030.1"/>
    <property type="molecule type" value="Genomic_DNA"/>
</dbReference>
<comment type="pathway">
    <text evidence="1 9">Porphyrin-containing compound metabolism; protoporphyrin-IX biosynthesis; coproporphyrinogen-III from 5-aminolevulinate: step 3/4.</text>
</comment>
<evidence type="ECO:0000256" key="5">
    <source>
        <dbReference type="ARBA" id="ARBA00023244"/>
    </source>
</evidence>
<organism evidence="11 12">
    <name type="scientific">Paucimonas lemoignei</name>
    <name type="common">Pseudomonas lemoignei</name>
    <dbReference type="NCBI Taxonomy" id="29443"/>
    <lineage>
        <taxon>Bacteria</taxon>
        <taxon>Pseudomonadati</taxon>
        <taxon>Pseudomonadota</taxon>
        <taxon>Betaproteobacteria</taxon>
        <taxon>Burkholderiales</taxon>
        <taxon>Burkholderiaceae</taxon>
        <taxon>Paucimonas</taxon>
    </lineage>
</organism>
<evidence type="ECO:0000256" key="1">
    <source>
        <dbReference type="ARBA" id="ARBA00004772"/>
    </source>
</evidence>
<keyword evidence="12" id="KW-1185">Reference proteome</keyword>
<dbReference type="InterPro" id="IPR036108">
    <property type="entry name" value="4pyrrol_syn_uPrphyn_synt_sf"/>
</dbReference>
<dbReference type="Pfam" id="PF02602">
    <property type="entry name" value="HEM4"/>
    <property type="match status" value="1"/>
</dbReference>
<comment type="caution">
    <text evidence="11">The sequence shown here is derived from an EMBL/GenBank/DDBJ whole genome shotgun (WGS) entry which is preliminary data.</text>
</comment>
<evidence type="ECO:0000256" key="7">
    <source>
        <dbReference type="ARBA" id="ARBA00040167"/>
    </source>
</evidence>
<name>A0A4R3HSQ3_PAULE</name>
<dbReference type="RefSeq" id="WP_132260016.1">
    <property type="nucleotide sequence ID" value="NZ_SLZQ01000014.1"/>
</dbReference>
<reference evidence="11 12" key="1">
    <citation type="submission" date="2019-03" db="EMBL/GenBank/DDBJ databases">
        <title>Genomic Encyclopedia of Type Strains, Phase IV (KMG-IV): sequencing the most valuable type-strain genomes for metagenomic binning, comparative biology and taxonomic classification.</title>
        <authorList>
            <person name="Goeker M."/>
        </authorList>
    </citation>
    <scope>NUCLEOTIDE SEQUENCE [LARGE SCALE GENOMIC DNA]</scope>
    <source>
        <strain evidence="11 12">DSM 7445</strain>
    </source>
</reference>
<evidence type="ECO:0000259" key="10">
    <source>
        <dbReference type="Pfam" id="PF02602"/>
    </source>
</evidence>
<comment type="function">
    <text evidence="6 9">Catalyzes cyclization of the linear tetrapyrrole, hydroxymethylbilane, to the macrocyclic uroporphyrinogen III.</text>
</comment>
<evidence type="ECO:0000256" key="6">
    <source>
        <dbReference type="ARBA" id="ARBA00037589"/>
    </source>
</evidence>
<accession>A0A4R3HSQ3</accession>
<dbReference type="InterPro" id="IPR003754">
    <property type="entry name" value="4pyrrol_synth_uPrphyn_synth"/>
</dbReference>
<evidence type="ECO:0000256" key="2">
    <source>
        <dbReference type="ARBA" id="ARBA00008133"/>
    </source>
</evidence>
<dbReference type="Gene3D" id="3.40.50.10090">
    <property type="match status" value="2"/>
</dbReference>
<evidence type="ECO:0000313" key="11">
    <source>
        <dbReference type="EMBL" id="TCS34030.1"/>
    </source>
</evidence>
<dbReference type="GO" id="GO:0004852">
    <property type="term" value="F:uroporphyrinogen-III synthase activity"/>
    <property type="evidence" value="ECO:0007669"/>
    <property type="project" value="UniProtKB-UniRule"/>
</dbReference>
<gene>
    <name evidence="11" type="ORF">EDC30_11459</name>
</gene>
<dbReference type="EC" id="4.2.1.75" evidence="3 9"/>
<evidence type="ECO:0000256" key="9">
    <source>
        <dbReference type="RuleBase" id="RU366031"/>
    </source>
</evidence>
<dbReference type="CDD" id="cd06578">
    <property type="entry name" value="HemD"/>
    <property type="match status" value="1"/>
</dbReference>
<evidence type="ECO:0000256" key="3">
    <source>
        <dbReference type="ARBA" id="ARBA00013109"/>
    </source>
</evidence>
<dbReference type="SUPFAM" id="SSF69618">
    <property type="entry name" value="HemD-like"/>
    <property type="match status" value="1"/>
</dbReference>
<dbReference type="PANTHER" id="PTHR38042:SF1">
    <property type="entry name" value="UROPORPHYRINOGEN-III SYNTHASE, CHLOROPLASTIC"/>
    <property type="match status" value="1"/>
</dbReference>
<dbReference type="GO" id="GO:0006780">
    <property type="term" value="P:uroporphyrinogen III biosynthetic process"/>
    <property type="evidence" value="ECO:0007669"/>
    <property type="project" value="UniProtKB-UniRule"/>
</dbReference>
<comment type="similarity">
    <text evidence="2 9">Belongs to the uroporphyrinogen-III synthase family.</text>
</comment>
<dbReference type="UniPathway" id="UPA00251">
    <property type="reaction ID" value="UER00320"/>
</dbReference>
<evidence type="ECO:0000313" key="12">
    <source>
        <dbReference type="Proteomes" id="UP000295382"/>
    </source>
</evidence>
<dbReference type="PANTHER" id="PTHR38042">
    <property type="entry name" value="UROPORPHYRINOGEN-III SYNTHASE, CHLOROPLASTIC"/>
    <property type="match status" value="1"/>
</dbReference>
<evidence type="ECO:0000256" key="4">
    <source>
        <dbReference type="ARBA" id="ARBA00023239"/>
    </source>
</evidence>
<evidence type="ECO:0000256" key="8">
    <source>
        <dbReference type="ARBA" id="ARBA00048617"/>
    </source>
</evidence>
<protein>
    <recommendedName>
        <fullName evidence="7 9">Uroporphyrinogen-III synthase</fullName>
        <ecNumber evidence="3 9">4.2.1.75</ecNumber>
    </recommendedName>
</protein>
<dbReference type="Proteomes" id="UP000295382">
    <property type="component" value="Unassembled WGS sequence"/>
</dbReference>
<keyword evidence="5 9" id="KW-0627">Porphyrin biosynthesis</keyword>
<dbReference type="OrthoDB" id="9787650at2"/>